<name>A0AA35KBM5_9SAUR</name>
<gene>
    <name evidence="1" type="ORF">PODLI_1B028412</name>
</gene>
<reference evidence="1" key="1">
    <citation type="submission" date="2022-12" db="EMBL/GenBank/DDBJ databases">
        <authorList>
            <person name="Alioto T."/>
            <person name="Alioto T."/>
            <person name="Gomez Garrido J."/>
        </authorList>
    </citation>
    <scope>NUCLEOTIDE SEQUENCE</scope>
</reference>
<keyword evidence="2" id="KW-1185">Reference proteome</keyword>
<accession>A0AA35KBM5</accession>
<dbReference type="Proteomes" id="UP001178461">
    <property type="component" value="Chromosome 5"/>
</dbReference>
<sequence>MLSMRGPLNIMLSEKHQSNKEYNTSLSLDWKRSERNNLEALKNLHLSIEKSALVCWNPSVASSDTHQLSRKVLQPSQGFLVEKGCVAQWAAAFVNQEE</sequence>
<evidence type="ECO:0000313" key="2">
    <source>
        <dbReference type="Proteomes" id="UP001178461"/>
    </source>
</evidence>
<evidence type="ECO:0000313" key="1">
    <source>
        <dbReference type="EMBL" id="CAI5775140.1"/>
    </source>
</evidence>
<proteinExistence type="predicted"/>
<organism evidence="1 2">
    <name type="scientific">Podarcis lilfordi</name>
    <name type="common">Lilford's wall lizard</name>
    <dbReference type="NCBI Taxonomy" id="74358"/>
    <lineage>
        <taxon>Eukaryota</taxon>
        <taxon>Metazoa</taxon>
        <taxon>Chordata</taxon>
        <taxon>Craniata</taxon>
        <taxon>Vertebrata</taxon>
        <taxon>Euteleostomi</taxon>
        <taxon>Lepidosauria</taxon>
        <taxon>Squamata</taxon>
        <taxon>Bifurcata</taxon>
        <taxon>Unidentata</taxon>
        <taxon>Episquamata</taxon>
        <taxon>Laterata</taxon>
        <taxon>Lacertibaenia</taxon>
        <taxon>Lacertidae</taxon>
        <taxon>Podarcis</taxon>
    </lineage>
</organism>
<dbReference type="EMBL" id="OX395130">
    <property type="protein sequence ID" value="CAI5775140.1"/>
    <property type="molecule type" value="Genomic_DNA"/>
</dbReference>
<dbReference type="AlphaFoldDB" id="A0AA35KBM5"/>
<protein>
    <submittedName>
        <fullName evidence="1">Uncharacterized protein</fullName>
    </submittedName>
</protein>